<dbReference type="Proteomes" id="UP000218606">
    <property type="component" value="Chromosome"/>
</dbReference>
<organism evidence="2 3">
    <name type="scientific">Phaeobacter piscinae</name>
    <dbReference type="NCBI Taxonomy" id="1580596"/>
    <lineage>
        <taxon>Bacteria</taxon>
        <taxon>Pseudomonadati</taxon>
        <taxon>Pseudomonadota</taxon>
        <taxon>Alphaproteobacteria</taxon>
        <taxon>Rhodobacterales</taxon>
        <taxon>Roseobacteraceae</taxon>
        <taxon>Phaeobacter</taxon>
    </lineage>
</organism>
<feature type="compositionally biased region" description="Low complexity" evidence="1">
    <location>
        <begin position="156"/>
        <end position="175"/>
    </location>
</feature>
<feature type="compositionally biased region" description="Pro residues" evidence="1">
    <location>
        <begin position="200"/>
        <end position="210"/>
    </location>
</feature>
<feature type="compositionally biased region" description="Basic residues" evidence="1">
    <location>
        <begin position="176"/>
        <end position="193"/>
    </location>
</feature>
<dbReference type="EMBL" id="CP010767">
    <property type="protein sequence ID" value="ATG43759.1"/>
    <property type="molecule type" value="Genomic_DNA"/>
</dbReference>
<gene>
    <name evidence="2" type="ORF">PhaeoP13_01823</name>
</gene>
<sequence length="210" mass="23155">MPRTPINTDEKIIETGEALSKKLGRETTATDIQKALGGKGKYARIREIWEDHLATRETEQHQDISLPDDVRDQIGKAASIFEESMQNMVRGLISRMTDQTVRQFAFKERDFAMLEAEHATKVKALEEEVAYLTECLDQLEAENEVTDAEAPDDAPEQPSVSEPAPAASALAAARKSPNRPLRKTRPAPRKAARAKAPAPKKSPAPTSKPS</sequence>
<evidence type="ECO:0000313" key="2">
    <source>
        <dbReference type="EMBL" id="ATG43759.1"/>
    </source>
</evidence>
<accession>A0AAN1GRG4</accession>
<feature type="compositionally biased region" description="Acidic residues" evidence="1">
    <location>
        <begin position="143"/>
        <end position="155"/>
    </location>
</feature>
<reference evidence="2 3" key="1">
    <citation type="journal article" date="2017" name="Front. Microbiol.">
        <title>Phaeobacter piscinae sp. nov., a species of the Roseobacter group and potential aquaculture probiont.</title>
        <authorList>
            <person name="Sonnenschein E.C."/>
            <person name="Phippen C.B.W."/>
            <person name="Nielsen K.F."/>
            <person name="Mateiu R.V."/>
            <person name="Melchiorsen J."/>
            <person name="Gram L."/>
            <person name="Overmann J."/>
            <person name="Freese H.M."/>
        </authorList>
    </citation>
    <scope>NUCLEOTIDE SEQUENCE [LARGE SCALE GENOMIC DNA]</scope>
    <source>
        <strain evidence="2 3">P13</strain>
    </source>
</reference>
<dbReference type="AlphaFoldDB" id="A0AAN1GRG4"/>
<protein>
    <recommendedName>
        <fullName evidence="4">KfrA N-terminal DNA-binding domain-containing protein</fullName>
    </recommendedName>
</protein>
<evidence type="ECO:0008006" key="4">
    <source>
        <dbReference type="Google" id="ProtNLM"/>
    </source>
</evidence>
<evidence type="ECO:0000313" key="3">
    <source>
        <dbReference type="Proteomes" id="UP000218606"/>
    </source>
</evidence>
<proteinExistence type="predicted"/>
<name>A0AAN1GRG4_9RHOB</name>
<dbReference type="RefSeq" id="WP_096871555.1">
    <property type="nucleotide sequence ID" value="NZ_CP010715.1"/>
</dbReference>
<feature type="region of interest" description="Disordered" evidence="1">
    <location>
        <begin position="143"/>
        <end position="210"/>
    </location>
</feature>
<evidence type="ECO:0000256" key="1">
    <source>
        <dbReference type="SAM" id="MobiDB-lite"/>
    </source>
</evidence>